<feature type="chain" id="PRO_5015618927" evidence="6">
    <location>
        <begin position="19"/>
        <end position="120"/>
    </location>
</feature>
<feature type="signal peptide" evidence="6">
    <location>
        <begin position="1"/>
        <end position="18"/>
    </location>
</feature>
<dbReference type="AlphaFoldDB" id="A0A2T6ZPQ6"/>
<dbReference type="PANTHER" id="PTHR22911">
    <property type="entry name" value="ACYL-MALONYL CONDENSING ENZYME-RELATED"/>
    <property type="match status" value="1"/>
</dbReference>
<dbReference type="STRING" id="42251.A0A2T6ZPQ6"/>
<comment type="caution">
    <text evidence="7">The sequence shown here is derived from an EMBL/GenBank/DDBJ whole genome shotgun (WGS) entry which is preliminary data.</text>
</comment>
<gene>
    <name evidence="7" type="ORF">B9Z19DRAFT_1146190</name>
</gene>
<protein>
    <submittedName>
        <fullName evidence="7">Uncharacterized protein</fullName>
    </submittedName>
</protein>
<organism evidence="7 8">
    <name type="scientific">Tuber borchii</name>
    <name type="common">White truffle</name>
    <dbReference type="NCBI Taxonomy" id="42251"/>
    <lineage>
        <taxon>Eukaryota</taxon>
        <taxon>Fungi</taxon>
        <taxon>Dikarya</taxon>
        <taxon>Ascomycota</taxon>
        <taxon>Pezizomycotina</taxon>
        <taxon>Pezizomycetes</taxon>
        <taxon>Pezizales</taxon>
        <taxon>Tuberaceae</taxon>
        <taxon>Tuber</taxon>
    </lineage>
</organism>
<keyword evidence="8" id="KW-1185">Reference proteome</keyword>
<evidence type="ECO:0000313" key="7">
    <source>
        <dbReference type="EMBL" id="PUU77456.1"/>
    </source>
</evidence>
<dbReference type="PANTHER" id="PTHR22911:SF6">
    <property type="entry name" value="SOLUTE CARRIER FAMILY 35 MEMBER G1"/>
    <property type="match status" value="1"/>
</dbReference>
<feature type="non-terminal residue" evidence="7">
    <location>
        <position position="1"/>
    </location>
</feature>
<sequence>NRGSLFVLLSQFFCSTMGHCTRVLETSSTEQNMHAMQILFIGQSITTVVVGILIVFRSVEHALWGSWGVRWLLNARDFGGFVGFVGVFGLYYSLAYVDLSDAIVIPFLPPIVATYGTFQS</sequence>
<evidence type="ECO:0000256" key="3">
    <source>
        <dbReference type="ARBA" id="ARBA00022989"/>
    </source>
</evidence>
<evidence type="ECO:0000313" key="8">
    <source>
        <dbReference type="Proteomes" id="UP000244722"/>
    </source>
</evidence>
<feature type="transmembrane region" description="Helical" evidence="5">
    <location>
        <begin position="77"/>
        <end position="96"/>
    </location>
</feature>
<dbReference type="Proteomes" id="UP000244722">
    <property type="component" value="Unassembled WGS sequence"/>
</dbReference>
<keyword evidence="2 5" id="KW-0812">Transmembrane</keyword>
<evidence type="ECO:0000256" key="6">
    <source>
        <dbReference type="SAM" id="SignalP"/>
    </source>
</evidence>
<dbReference type="EMBL" id="NESQ01000153">
    <property type="protein sequence ID" value="PUU77456.1"/>
    <property type="molecule type" value="Genomic_DNA"/>
</dbReference>
<dbReference type="GO" id="GO:0016020">
    <property type="term" value="C:membrane"/>
    <property type="evidence" value="ECO:0007669"/>
    <property type="project" value="UniProtKB-SubCell"/>
</dbReference>
<evidence type="ECO:0000256" key="4">
    <source>
        <dbReference type="ARBA" id="ARBA00023136"/>
    </source>
</evidence>
<evidence type="ECO:0000256" key="5">
    <source>
        <dbReference type="SAM" id="Phobius"/>
    </source>
</evidence>
<keyword evidence="4 5" id="KW-0472">Membrane</keyword>
<feature type="transmembrane region" description="Helical" evidence="5">
    <location>
        <begin position="34"/>
        <end position="56"/>
    </location>
</feature>
<reference evidence="7 8" key="1">
    <citation type="submission" date="2017-04" db="EMBL/GenBank/DDBJ databases">
        <title>Draft genome sequence of Tuber borchii Vittad., a whitish edible truffle.</title>
        <authorList>
            <consortium name="DOE Joint Genome Institute"/>
            <person name="Murat C."/>
            <person name="Kuo A."/>
            <person name="Barry K.W."/>
            <person name="Clum A."/>
            <person name="Dockter R.B."/>
            <person name="Fauchery L."/>
            <person name="Iotti M."/>
            <person name="Kohler A."/>
            <person name="Labutti K."/>
            <person name="Lindquist E.A."/>
            <person name="Lipzen A."/>
            <person name="Ohm R.A."/>
            <person name="Wang M."/>
            <person name="Grigoriev I.V."/>
            <person name="Zambonelli A."/>
            <person name="Martin F.M."/>
        </authorList>
    </citation>
    <scope>NUCLEOTIDE SEQUENCE [LARGE SCALE GENOMIC DNA]</scope>
    <source>
        <strain evidence="7 8">Tbo3840</strain>
    </source>
</reference>
<keyword evidence="6" id="KW-0732">Signal</keyword>
<keyword evidence="3 5" id="KW-1133">Transmembrane helix</keyword>
<accession>A0A2T6ZPQ6</accession>
<evidence type="ECO:0000256" key="1">
    <source>
        <dbReference type="ARBA" id="ARBA00004141"/>
    </source>
</evidence>
<dbReference type="OrthoDB" id="306876at2759"/>
<name>A0A2T6ZPQ6_TUBBO</name>
<comment type="subcellular location">
    <subcellularLocation>
        <location evidence="1">Membrane</location>
        <topology evidence="1">Multi-pass membrane protein</topology>
    </subcellularLocation>
</comment>
<proteinExistence type="predicted"/>
<evidence type="ECO:0000256" key="2">
    <source>
        <dbReference type="ARBA" id="ARBA00022692"/>
    </source>
</evidence>